<sequence length="401" mass="45385">METYTSMKITNIVLENKKIKVSTQLTERERVKKKKIRRNRKLRPASPCPPTSNPSLSSEVPDSYLKLSIALFYSIQSLDVIPDEEDAINTNLLEHLVKESLFWAPFYSDISPLVAKCDDPDVAEDKDVAEVVRLLDQACREAGFFYVKGHGVPDSLIKEVRDMTHEFFDLPYEEKLKIKLSDATGYRGYQRVGENITKGIPDRHEAIDCYKELNKGMYGDLGDPLVGSNKWPTNPPKFKKLMENYLILCTELSRKIMRGIALALGGSIDEFEGKIAGDPFWVFRIIGLLTLVNQDDDKTALQVRNVSGEWISAVPIPGTFVCNIGDMLKILTNGLYESTLHRVINNSPKYRVCVAYFYEPNFNAAISPLDMCIKKSGENKKFESAVYGEHLVSKVLTNFTY</sequence>
<feature type="region of interest" description="Disordered" evidence="3">
    <location>
        <begin position="30"/>
        <end position="60"/>
    </location>
</feature>
<dbReference type="SUPFAM" id="SSF51197">
    <property type="entry name" value="Clavaminate synthase-like"/>
    <property type="match status" value="1"/>
</dbReference>
<protein>
    <submittedName>
        <fullName evidence="6">Uncharacterized protein</fullName>
    </submittedName>
</protein>
<dbReference type="PRINTS" id="PR00682">
    <property type="entry name" value="IPNSYNTHASE"/>
</dbReference>
<evidence type="ECO:0000256" key="3">
    <source>
        <dbReference type="SAM" id="MobiDB-lite"/>
    </source>
</evidence>
<keyword evidence="2" id="KW-0408">Iron</keyword>
<dbReference type="EMBL" id="JARYMX010000001">
    <property type="protein sequence ID" value="KAJ9564046.1"/>
    <property type="molecule type" value="Genomic_DNA"/>
</dbReference>
<feature type="domain" description="Isopenicillin N synthase-like Fe(2+) 2OG dioxygenase" evidence="4">
    <location>
        <begin position="287"/>
        <end position="360"/>
    </location>
</feature>
<organism evidence="6 7">
    <name type="scientific">Centaurea solstitialis</name>
    <name type="common">yellow star-thistle</name>
    <dbReference type="NCBI Taxonomy" id="347529"/>
    <lineage>
        <taxon>Eukaryota</taxon>
        <taxon>Viridiplantae</taxon>
        <taxon>Streptophyta</taxon>
        <taxon>Embryophyta</taxon>
        <taxon>Tracheophyta</taxon>
        <taxon>Spermatophyta</taxon>
        <taxon>Magnoliopsida</taxon>
        <taxon>eudicotyledons</taxon>
        <taxon>Gunneridae</taxon>
        <taxon>Pentapetalae</taxon>
        <taxon>asterids</taxon>
        <taxon>campanulids</taxon>
        <taxon>Asterales</taxon>
        <taxon>Asteraceae</taxon>
        <taxon>Carduoideae</taxon>
        <taxon>Cardueae</taxon>
        <taxon>Centaureinae</taxon>
        <taxon>Centaurea</taxon>
    </lineage>
</organism>
<dbReference type="Pfam" id="PF03171">
    <property type="entry name" value="2OG-FeII_Oxy"/>
    <property type="match status" value="1"/>
</dbReference>
<feature type="domain" description="Non-haem dioxygenase N-terminal" evidence="5">
    <location>
        <begin position="124"/>
        <end position="234"/>
    </location>
</feature>
<reference evidence="6" key="1">
    <citation type="submission" date="2023-03" db="EMBL/GenBank/DDBJ databases">
        <title>Chromosome-scale reference genome and RAD-based genetic map of yellow starthistle (Centaurea solstitialis) reveal putative structural variation and QTLs associated with invader traits.</title>
        <authorList>
            <person name="Reatini B."/>
            <person name="Cang F.A."/>
            <person name="Jiang Q."/>
            <person name="Mckibben M.T.W."/>
            <person name="Barker M.S."/>
            <person name="Rieseberg L.H."/>
            <person name="Dlugosch K.M."/>
        </authorList>
    </citation>
    <scope>NUCLEOTIDE SEQUENCE</scope>
    <source>
        <strain evidence="6">CAN-66</strain>
        <tissue evidence="6">Leaf</tissue>
    </source>
</reference>
<name>A0AA38U0Y2_9ASTR</name>
<dbReference type="Pfam" id="PF14226">
    <property type="entry name" value="DIOX_N"/>
    <property type="match status" value="1"/>
</dbReference>
<evidence type="ECO:0000256" key="2">
    <source>
        <dbReference type="ARBA" id="ARBA00023004"/>
    </source>
</evidence>
<evidence type="ECO:0000313" key="6">
    <source>
        <dbReference type="EMBL" id="KAJ9564046.1"/>
    </source>
</evidence>
<dbReference type="GO" id="GO:0046872">
    <property type="term" value="F:metal ion binding"/>
    <property type="evidence" value="ECO:0007669"/>
    <property type="project" value="UniProtKB-KW"/>
</dbReference>
<dbReference type="InterPro" id="IPR026992">
    <property type="entry name" value="DIOX_N"/>
</dbReference>
<dbReference type="PANTHER" id="PTHR47990">
    <property type="entry name" value="2-OXOGLUTARATE (2OG) AND FE(II)-DEPENDENT OXYGENASE SUPERFAMILY PROTEIN-RELATED"/>
    <property type="match status" value="1"/>
</dbReference>
<accession>A0AA38U0Y2</accession>
<feature type="compositionally biased region" description="Basic residues" evidence="3">
    <location>
        <begin position="31"/>
        <end position="43"/>
    </location>
</feature>
<comment type="caution">
    <text evidence="6">The sequence shown here is derived from an EMBL/GenBank/DDBJ whole genome shotgun (WGS) entry which is preliminary data.</text>
</comment>
<evidence type="ECO:0000259" key="4">
    <source>
        <dbReference type="Pfam" id="PF03171"/>
    </source>
</evidence>
<dbReference type="Proteomes" id="UP001172457">
    <property type="component" value="Chromosome 1"/>
</dbReference>
<dbReference type="AlphaFoldDB" id="A0AA38U0Y2"/>
<proteinExistence type="predicted"/>
<dbReference type="Gene3D" id="2.60.120.330">
    <property type="entry name" value="B-lactam Antibiotic, Isopenicillin N Synthase, Chain"/>
    <property type="match status" value="2"/>
</dbReference>
<keyword evidence="7" id="KW-1185">Reference proteome</keyword>
<dbReference type="InterPro" id="IPR027443">
    <property type="entry name" value="IPNS-like_sf"/>
</dbReference>
<evidence type="ECO:0000313" key="7">
    <source>
        <dbReference type="Proteomes" id="UP001172457"/>
    </source>
</evidence>
<evidence type="ECO:0000259" key="5">
    <source>
        <dbReference type="Pfam" id="PF14226"/>
    </source>
</evidence>
<dbReference type="InterPro" id="IPR050231">
    <property type="entry name" value="Iron_ascorbate_oxido_reductase"/>
</dbReference>
<gene>
    <name evidence="6" type="ORF">OSB04_000012</name>
</gene>
<dbReference type="InterPro" id="IPR044861">
    <property type="entry name" value="IPNS-like_FE2OG_OXY"/>
</dbReference>
<keyword evidence="1" id="KW-0479">Metal-binding</keyword>
<evidence type="ECO:0000256" key="1">
    <source>
        <dbReference type="ARBA" id="ARBA00022723"/>
    </source>
</evidence>